<keyword evidence="3" id="KW-1185">Reference proteome</keyword>
<dbReference type="PANTHER" id="PTHR31353">
    <property type="entry name" value="FAM98"/>
    <property type="match status" value="1"/>
</dbReference>
<dbReference type="Pfam" id="PF10239">
    <property type="entry name" value="DUF2465"/>
    <property type="match status" value="1"/>
</dbReference>
<proteinExistence type="inferred from homology"/>
<reference evidence="2" key="3">
    <citation type="submission" date="2025-09" db="UniProtKB">
        <authorList>
            <consortium name="Ensembl"/>
        </authorList>
    </citation>
    <scope>IDENTIFICATION</scope>
</reference>
<sequence length="132" mass="15237">MWNKSRSMNTFLKHCIYFQINAVLQELPKDHIGKPVLKNSPNSEQWERLEQINTVLSSEYECRRRMLIKRLDVTVQSFGWSERAKAGGVLWCILIVSTLVTPLNGHATPFLLFLCRMSLCMSYAQQTVLSVC</sequence>
<dbReference type="AlphaFoldDB" id="A0A4W5MVS7"/>
<comment type="similarity">
    <text evidence="1">Belongs to the FAM98 family.</text>
</comment>
<protein>
    <recommendedName>
        <fullName evidence="4">Family with sequence similarity 98 member B</fullName>
    </recommendedName>
</protein>
<evidence type="ECO:0000313" key="2">
    <source>
        <dbReference type="Ensembl" id="ENSHHUP00000043081.1"/>
    </source>
</evidence>
<evidence type="ECO:0000256" key="1">
    <source>
        <dbReference type="ARBA" id="ARBA00007218"/>
    </source>
</evidence>
<reference evidence="3" key="1">
    <citation type="submission" date="2018-06" db="EMBL/GenBank/DDBJ databases">
        <title>Genome assembly of Danube salmon.</title>
        <authorList>
            <person name="Macqueen D.J."/>
            <person name="Gundappa M.K."/>
        </authorList>
    </citation>
    <scope>NUCLEOTIDE SEQUENCE [LARGE SCALE GENOMIC DNA]</scope>
</reference>
<dbReference type="GO" id="GO:0072669">
    <property type="term" value="C:tRNA-splicing ligase complex"/>
    <property type="evidence" value="ECO:0007669"/>
    <property type="project" value="TreeGrafter"/>
</dbReference>
<accession>A0A4W5MVS7</accession>
<dbReference type="GeneTree" id="ENSGT00440000037341"/>
<reference evidence="2" key="2">
    <citation type="submission" date="2025-08" db="UniProtKB">
        <authorList>
            <consortium name="Ensembl"/>
        </authorList>
    </citation>
    <scope>IDENTIFICATION</scope>
</reference>
<evidence type="ECO:0000313" key="3">
    <source>
        <dbReference type="Proteomes" id="UP000314982"/>
    </source>
</evidence>
<dbReference type="STRING" id="62062.ENSHHUP00000043081"/>
<dbReference type="Proteomes" id="UP000314982">
    <property type="component" value="Unassembled WGS sequence"/>
</dbReference>
<dbReference type="Ensembl" id="ENSHHUT00000044701.1">
    <property type="protein sequence ID" value="ENSHHUP00000043081.1"/>
    <property type="gene ID" value="ENSHHUG00000026489.1"/>
</dbReference>
<dbReference type="PANTHER" id="PTHR31353:SF11">
    <property type="entry name" value="PROTEIN FAM98B"/>
    <property type="match status" value="1"/>
</dbReference>
<name>A0A4W5MVS7_9TELE</name>
<evidence type="ECO:0008006" key="4">
    <source>
        <dbReference type="Google" id="ProtNLM"/>
    </source>
</evidence>
<dbReference type="InterPro" id="IPR018797">
    <property type="entry name" value="FAM98"/>
</dbReference>
<organism evidence="2 3">
    <name type="scientific">Hucho hucho</name>
    <name type="common">huchen</name>
    <dbReference type="NCBI Taxonomy" id="62062"/>
    <lineage>
        <taxon>Eukaryota</taxon>
        <taxon>Metazoa</taxon>
        <taxon>Chordata</taxon>
        <taxon>Craniata</taxon>
        <taxon>Vertebrata</taxon>
        <taxon>Euteleostomi</taxon>
        <taxon>Actinopterygii</taxon>
        <taxon>Neopterygii</taxon>
        <taxon>Teleostei</taxon>
        <taxon>Protacanthopterygii</taxon>
        <taxon>Salmoniformes</taxon>
        <taxon>Salmonidae</taxon>
        <taxon>Salmoninae</taxon>
        <taxon>Hucho</taxon>
    </lineage>
</organism>